<accession>A0A8K0N189</accession>
<keyword evidence="2" id="KW-0732">Signal</keyword>
<reference evidence="3" key="2">
    <citation type="submission" date="2019-07" db="EMBL/GenBank/DDBJ databases">
        <authorList>
            <person name="Yang Y."/>
            <person name="Bocs S."/>
            <person name="Baudouin L."/>
        </authorList>
    </citation>
    <scope>NUCLEOTIDE SEQUENCE</scope>
    <source>
        <tissue evidence="3">Spear leaf of Hainan Tall coconut</tissue>
    </source>
</reference>
<dbReference type="Proteomes" id="UP000797356">
    <property type="component" value="Chromosome 5"/>
</dbReference>
<gene>
    <name evidence="3" type="ORF">COCNU_05G000620</name>
</gene>
<protein>
    <submittedName>
        <fullName evidence="3">Putative CLAVATA3/ESR (CLE)-related protein 19</fullName>
    </submittedName>
</protein>
<keyword evidence="4" id="KW-1185">Reference proteome</keyword>
<reference evidence="3" key="1">
    <citation type="journal article" date="2017" name="Gigascience">
        <title>The genome draft of coconut (Cocos nucifera).</title>
        <authorList>
            <person name="Xiao Y."/>
            <person name="Xu P."/>
            <person name="Fan H."/>
            <person name="Baudouin L."/>
            <person name="Xia W."/>
            <person name="Bocs S."/>
            <person name="Xu J."/>
            <person name="Li Q."/>
            <person name="Guo A."/>
            <person name="Zhou L."/>
            <person name="Li J."/>
            <person name="Wu Y."/>
            <person name="Ma Z."/>
            <person name="Armero A."/>
            <person name="Issali A.E."/>
            <person name="Liu N."/>
            <person name="Peng M."/>
            <person name="Yang Y."/>
        </authorList>
    </citation>
    <scope>NUCLEOTIDE SEQUENCE</scope>
    <source>
        <tissue evidence="3">Spear leaf of Hainan Tall coconut</tissue>
    </source>
</reference>
<feature type="region of interest" description="Disordered" evidence="1">
    <location>
        <begin position="28"/>
        <end position="63"/>
    </location>
</feature>
<feature type="chain" id="PRO_5035441924" evidence="2">
    <location>
        <begin position="21"/>
        <end position="63"/>
    </location>
</feature>
<evidence type="ECO:0000256" key="1">
    <source>
        <dbReference type="SAM" id="MobiDB-lite"/>
    </source>
</evidence>
<evidence type="ECO:0000313" key="4">
    <source>
        <dbReference type="Proteomes" id="UP000797356"/>
    </source>
</evidence>
<evidence type="ECO:0000256" key="2">
    <source>
        <dbReference type="SAM" id="SignalP"/>
    </source>
</evidence>
<feature type="compositionally biased region" description="Low complexity" evidence="1">
    <location>
        <begin position="30"/>
        <end position="46"/>
    </location>
</feature>
<comment type="caution">
    <text evidence="3">The sequence shown here is derived from an EMBL/GenBank/DDBJ whole genome shotgun (WGS) entry which is preliminary data.</text>
</comment>
<dbReference type="EMBL" id="CM017876">
    <property type="protein sequence ID" value="KAG1341833.1"/>
    <property type="molecule type" value="Genomic_DNA"/>
</dbReference>
<sequence length="63" mass="6625">MDNLGRVIILTTILLSVVAASVTLAPEIGSISSSPSPTYYSSTNTTLEEKRAVPTGPNPLHNK</sequence>
<proteinExistence type="predicted"/>
<feature type="signal peptide" evidence="2">
    <location>
        <begin position="1"/>
        <end position="20"/>
    </location>
</feature>
<name>A0A8K0N189_COCNU</name>
<organism evidence="3 4">
    <name type="scientific">Cocos nucifera</name>
    <name type="common">Coconut palm</name>
    <dbReference type="NCBI Taxonomy" id="13894"/>
    <lineage>
        <taxon>Eukaryota</taxon>
        <taxon>Viridiplantae</taxon>
        <taxon>Streptophyta</taxon>
        <taxon>Embryophyta</taxon>
        <taxon>Tracheophyta</taxon>
        <taxon>Spermatophyta</taxon>
        <taxon>Magnoliopsida</taxon>
        <taxon>Liliopsida</taxon>
        <taxon>Arecaceae</taxon>
        <taxon>Arecoideae</taxon>
        <taxon>Cocoseae</taxon>
        <taxon>Attaleinae</taxon>
        <taxon>Cocos</taxon>
    </lineage>
</organism>
<dbReference type="AlphaFoldDB" id="A0A8K0N189"/>
<evidence type="ECO:0000313" key="3">
    <source>
        <dbReference type="EMBL" id="KAG1341833.1"/>
    </source>
</evidence>